<organism evidence="1 2">
    <name type="scientific">Araneus ventricosus</name>
    <name type="common">Orbweaver spider</name>
    <name type="synonym">Epeira ventricosa</name>
    <dbReference type="NCBI Taxonomy" id="182803"/>
    <lineage>
        <taxon>Eukaryota</taxon>
        <taxon>Metazoa</taxon>
        <taxon>Ecdysozoa</taxon>
        <taxon>Arthropoda</taxon>
        <taxon>Chelicerata</taxon>
        <taxon>Arachnida</taxon>
        <taxon>Araneae</taxon>
        <taxon>Araneomorphae</taxon>
        <taxon>Entelegynae</taxon>
        <taxon>Araneoidea</taxon>
        <taxon>Araneidae</taxon>
        <taxon>Araneus</taxon>
    </lineage>
</organism>
<gene>
    <name evidence="1" type="ORF">AVEN_128290_1</name>
</gene>
<protein>
    <submittedName>
        <fullName evidence="1">Uncharacterized protein</fullName>
    </submittedName>
</protein>
<dbReference type="EMBL" id="BGPR01004119">
    <property type="protein sequence ID" value="GBM96150.1"/>
    <property type="molecule type" value="Genomic_DNA"/>
</dbReference>
<accession>A0A4Y2K1B0</accession>
<name>A0A4Y2K1B0_ARAVE</name>
<sequence length="95" mass="10825">MERDAAPESLLKIIYLATARKGARMLVVSGKQVLYVLPCALVLWEKLARTSDINLLEDSIEDEDDTPSSINSFICKDIEIYIFSWMKRTRNSSRA</sequence>
<evidence type="ECO:0000313" key="1">
    <source>
        <dbReference type="EMBL" id="GBM96150.1"/>
    </source>
</evidence>
<reference evidence="1 2" key="1">
    <citation type="journal article" date="2019" name="Sci. Rep.">
        <title>Orb-weaving spider Araneus ventricosus genome elucidates the spidroin gene catalogue.</title>
        <authorList>
            <person name="Kono N."/>
            <person name="Nakamura H."/>
            <person name="Ohtoshi R."/>
            <person name="Moran D.A.P."/>
            <person name="Shinohara A."/>
            <person name="Yoshida Y."/>
            <person name="Fujiwara M."/>
            <person name="Mori M."/>
            <person name="Tomita M."/>
            <person name="Arakawa K."/>
        </authorList>
    </citation>
    <scope>NUCLEOTIDE SEQUENCE [LARGE SCALE GENOMIC DNA]</scope>
</reference>
<evidence type="ECO:0000313" key="2">
    <source>
        <dbReference type="Proteomes" id="UP000499080"/>
    </source>
</evidence>
<keyword evidence="2" id="KW-1185">Reference proteome</keyword>
<dbReference type="AlphaFoldDB" id="A0A4Y2K1B0"/>
<dbReference type="Proteomes" id="UP000499080">
    <property type="component" value="Unassembled WGS sequence"/>
</dbReference>
<proteinExistence type="predicted"/>
<comment type="caution">
    <text evidence="1">The sequence shown here is derived from an EMBL/GenBank/DDBJ whole genome shotgun (WGS) entry which is preliminary data.</text>
</comment>